<keyword evidence="4" id="KW-1003">Cell membrane</keyword>
<evidence type="ECO:0000313" key="17">
    <source>
        <dbReference type="Proteomes" id="UP000248741"/>
    </source>
</evidence>
<evidence type="ECO:0000256" key="8">
    <source>
        <dbReference type="ARBA" id="ARBA00023136"/>
    </source>
</evidence>
<dbReference type="Gene3D" id="1.20.120.1200">
    <property type="entry name" value="NADH-ubiquinone/plastoquinone oxidoreductase chain 6, subunit NuoJ"/>
    <property type="match status" value="1"/>
</dbReference>
<evidence type="ECO:0000259" key="11">
    <source>
        <dbReference type="Pfam" id="PF00361"/>
    </source>
</evidence>
<feature type="transmembrane region" description="Helical" evidence="10">
    <location>
        <begin position="832"/>
        <end position="853"/>
    </location>
</feature>
<dbReference type="NCBIfam" id="NF009284">
    <property type="entry name" value="PRK12644.1"/>
    <property type="match status" value="1"/>
</dbReference>
<keyword evidence="3" id="KW-0050">Antiport</keyword>
<dbReference type="Proteomes" id="UP000248741">
    <property type="component" value="Chromosome 1"/>
</dbReference>
<feature type="transmembrane region" description="Helical" evidence="10">
    <location>
        <begin position="244"/>
        <end position="269"/>
    </location>
</feature>
<dbReference type="InterPro" id="IPR025383">
    <property type="entry name" value="MrpA_C/MbhD"/>
</dbReference>
<feature type="transmembrane region" description="Helical" evidence="10">
    <location>
        <begin position="147"/>
        <end position="165"/>
    </location>
</feature>
<feature type="transmembrane region" description="Helical" evidence="10">
    <location>
        <begin position="783"/>
        <end position="801"/>
    </location>
</feature>
<dbReference type="GO" id="GO:0006811">
    <property type="term" value="P:monoatomic ion transport"/>
    <property type="evidence" value="ECO:0007669"/>
    <property type="project" value="UniProtKB-KW"/>
</dbReference>
<feature type="transmembrane region" description="Helical" evidence="10">
    <location>
        <begin position="307"/>
        <end position="329"/>
    </location>
</feature>
<dbReference type="InterPro" id="IPR001750">
    <property type="entry name" value="ND/Mrp_TM"/>
</dbReference>
<evidence type="ECO:0000259" key="13">
    <source>
        <dbReference type="Pfam" id="PF04039"/>
    </source>
</evidence>
<feature type="transmembrane region" description="Helical" evidence="10">
    <location>
        <begin position="37"/>
        <end position="59"/>
    </location>
</feature>
<organism evidence="16 17">
    <name type="scientific">Corynebacterium ulcerans</name>
    <dbReference type="NCBI Taxonomy" id="65058"/>
    <lineage>
        <taxon>Bacteria</taxon>
        <taxon>Bacillati</taxon>
        <taxon>Actinomycetota</taxon>
        <taxon>Actinomycetes</taxon>
        <taxon>Mycobacteriales</taxon>
        <taxon>Corynebacteriaceae</taxon>
        <taxon>Corynebacterium</taxon>
    </lineage>
</organism>
<feature type="transmembrane region" description="Helical" evidence="10">
    <location>
        <begin position="119"/>
        <end position="140"/>
    </location>
</feature>
<feature type="transmembrane region" description="Helical" evidence="10">
    <location>
        <begin position="638"/>
        <end position="657"/>
    </location>
</feature>
<evidence type="ECO:0000259" key="14">
    <source>
        <dbReference type="Pfam" id="PF13244"/>
    </source>
</evidence>
<dbReference type="Pfam" id="PF20501">
    <property type="entry name" value="MbhE"/>
    <property type="match status" value="1"/>
</dbReference>
<dbReference type="AlphaFoldDB" id="A0ABD7MVK4"/>
<comment type="subcellular location">
    <subcellularLocation>
        <location evidence="1">Cell membrane</location>
        <topology evidence="1">Multi-pass membrane protein</topology>
    </subcellularLocation>
    <subcellularLocation>
        <location evidence="9">Membrane</location>
        <topology evidence="9">Multi-pass membrane protein</topology>
    </subcellularLocation>
</comment>
<feature type="transmembrane region" description="Helical" evidence="10">
    <location>
        <begin position="664"/>
        <end position="682"/>
    </location>
</feature>
<evidence type="ECO:0000256" key="1">
    <source>
        <dbReference type="ARBA" id="ARBA00004651"/>
    </source>
</evidence>
<feature type="transmembrane region" description="Helical" evidence="10">
    <location>
        <begin position="204"/>
        <end position="224"/>
    </location>
</feature>
<feature type="transmembrane region" description="Helical" evidence="10">
    <location>
        <begin position="449"/>
        <end position="474"/>
    </location>
</feature>
<dbReference type="PANTHER" id="PTHR43373">
    <property type="entry name" value="NA(+)/H(+) ANTIPORTER SUBUNIT"/>
    <property type="match status" value="1"/>
</dbReference>
<gene>
    <name evidence="16" type="primary">mrpA1</name>
    <name evidence="16" type="ORF">NCTC7908_02195</name>
</gene>
<evidence type="ECO:0000256" key="5">
    <source>
        <dbReference type="ARBA" id="ARBA00022692"/>
    </source>
</evidence>
<evidence type="ECO:0000256" key="7">
    <source>
        <dbReference type="ARBA" id="ARBA00023065"/>
    </source>
</evidence>
<evidence type="ECO:0000259" key="15">
    <source>
        <dbReference type="Pfam" id="PF20501"/>
    </source>
</evidence>
<keyword evidence="6 10" id="KW-1133">Transmembrane helix</keyword>
<feature type="domain" description="Na+/H+ antiporter MnhB subunit-related protein" evidence="13">
    <location>
        <begin position="834"/>
        <end position="956"/>
    </location>
</feature>
<name>A0ABD7MVK4_CORUL</name>
<feature type="transmembrane region" description="Helical" evidence="10">
    <location>
        <begin position="688"/>
        <end position="706"/>
    </location>
</feature>
<dbReference type="Pfam" id="PF00662">
    <property type="entry name" value="Proton_antipo_N"/>
    <property type="match status" value="1"/>
</dbReference>
<feature type="transmembrane region" description="Helical" evidence="10">
    <location>
        <begin position="726"/>
        <end position="744"/>
    </location>
</feature>
<feature type="transmembrane region" description="Helical" evidence="10">
    <location>
        <begin position="66"/>
        <end position="86"/>
    </location>
</feature>
<feature type="domain" description="MrpA C-terminal/MbhE" evidence="15">
    <location>
        <begin position="727"/>
        <end position="805"/>
    </location>
</feature>
<dbReference type="GO" id="GO:0015297">
    <property type="term" value="F:antiporter activity"/>
    <property type="evidence" value="ECO:0007669"/>
    <property type="project" value="UniProtKB-KW"/>
</dbReference>
<dbReference type="InterPro" id="IPR007182">
    <property type="entry name" value="MnhB"/>
</dbReference>
<feature type="transmembrane region" description="Helical" evidence="10">
    <location>
        <begin position="406"/>
        <end position="429"/>
    </location>
</feature>
<feature type="transmembrane region" description="Helical" evidence="10">
    <location>
        <begin position="935"/>
        <end position="959"/>
    </location>
</feature>
<keyword evidence="8 10" id="KW-0472">Membrane</keyword>
<evidence type="ECO:0000256" key="2">
    <source>
        <dbReference type="ARBA" id="ARBA00022448"/>
    </source>
</evidence>
<dbReference type="InterPro" id="IPR001516">
    <property type="entry name" value="Proton_antipo_N"/>
</dbReference>
<feature type="transmembrane region" description="Helical" evidence="10">
    <location>
        <begin position="361"/>
        <end position="385"/>
    </location>
</feature>
<evidence type="ECO:0000256" key="6">
    <source>
        <dbReference type="ARBA" id="ARBA00022989"/>
    </source>
</evidence>
<dbReference type="GO" id="GO:0005886">
    <property type="term" value="C:plasma membrane"/>
    <property type="evidence" value="ECO:0007669"/>
    <property type="project" value="UniProtKB-SubCell"/>
</dbReference>
<dbReference type="Pfam" id="PF13244">
    <property type="entry name" value="MbhD"/>
    <property type="match status" value="1"/>
</dbReference>
<keyword evidence="2" id="KW-0813">Transport</keyword>
<feature type="transmembrane region" description="Helical" evidence="10">
    <location>
        <begin position="897"/>
        <end position="915"/>
    </location>
</feature>
<sequence>MTQNYTSYTPTRFSIPLRYYIARTFTSPCTSTTAKGLFRPVLVLLLALAATATVAPIAVKTCGRPAFGLLSITPFAGFAWILGKLINGDFSSGKALTAHYGWMSSAHLDLTFRLDSLSALFSLIILGIGGLVLLYCWNYFDSVPRRLRPFAGQLSGFAMAMYGLVISDNMLLLYVFWEITSVLSFLLVGYYGERASSRHAAMQALMITTLGGLSMLVGIILLGRQTGIWELSGLANASLEGTHHISYAVILILAGALSKSAIAPTHFWLPGAMAAPTPVSAYLHSAAMVKAGIYLVARLAPDLSFSHVWYLVVIPLGIFTMLLGGWMSLRQTDLKLILAYGTVSQLGFITVLVGIGSHAAMVAGLALTFAHSMFKATLFMVVGAVDHTTGTRDIRKLSGLGRKQPILMGVATLAAASMAGIPPLFGFVAKEAALEAVLHEHALVGLPGQVTLVGIVAGSILTMAYSLRFLFGAFATKGGHVSEPVLTMHPIGPLLWIPPALLMVLTVLTGAIPQLLGILLSAHTTSIFDEKTHLALWHGFTIPLALSAAIVGIGAIMHWQRATIAKLHFTEPALGNASAAYDRVVDLLRTSSLRLTASTQRGSLVINSGSIFAVFVFVPLIALLSGERSDVHMVLWDTPLQAIIAGIIIVMAIGAAVQSNRLSALIMVGMTGYGAAMIFALHGAPDLALTQILVETITVVVFMLVLRRFPARTQWQPSHRANRLRAWLAAAVGFTAVILTVFAINARTEAPVSAVIPDLAKDIGHGANAVNVLLVDIRAWDTFGESTVLIIAAIGVSSLIYRTKSFQRDSRRPTLHDSGGWLSSEAARNRSLMVDVSTRLLFPIMMVLSAYFFFAGHNAPGGGFAGGLVAALALALRYLAGGREELEQTFPIDPSRVLGVGVLLTAAAVIWPVFIGAPPLTSYAWDLHIPIIGDIHVVSALLFDAGVYLIVIGLVLHILTSLGSQLDLDEELRKQRARERVKKLKARVGKEK</sequence>
<evidence type="ECO:0000259" key="12">
    <source>
        <dbReference type="Pfam" id="PF00662"/>
    </source>
</evidence>
<feature type="transmembrane region" description="Helical" evidence="10">
    <location>
        <begin position="536"/>
        <end position="559"/>
    </location>
</feature>
<feature type="transmembrane region" description="Helical" evidence="10">
    <location>
        <begin position="859"/>
        <end position="876"/>
    </location>
</feature>
<protein>
    <submittedName>
        <fullName evidence="16">Na(+)/H(+) antiporter subunit A</fullName>
    </submittedName>
</protein>
<feature type="transmembrane region" description="Helical" evidence="10">
    <location>
        <begin position="171"/>
        <end position="192"/>
    </location>
</feature>
<evidence type="ECO:0000256" key="10">
    <source>
        <dbReference type="SAM" id="Phobius"/>
    </source>
</evidence>
<dbReference type="InterPro" id="IPR042106">
    <property type="entry name" value="Nuo/plastoQ_OxRdtase_6_NuoJ"/>
</dbReference>
<evidence type="ECO:0000256" key="3">
    <source>
        <dbReference type="ARBA" id="ARBA00022449"/>
    </source>
</evidence>
<feature type="domain" description="MrpA C-terminal/MbhD" evidence="14">
    <location>
        <begin position="647"/>
        <end position="710"/>
    </location>
</feature>
<feature type="domain" description="NADH:quinone oxidoreductase/Mrp antiporter transmembrane" evidence="11">
    <location>
        <begin position="167"/>
        <end position="445"/>
    </location>
</feature>
<keyword evidence="5 9" id="KW-0812">Transmembrane</keyword>
<evidence type="ECO:0000256" key="4">
    <source>
        <dbReference type="ARBA" id="ARBA00022475"/>
    </source>
</evidence>
<dbReference type="Pfam" id="PF00361">
    <property type="entry name" value="Proton_antipo_M"/>
    <property type="match status" value="1"/>
</dbReference>
<dbReference type="InterPro" id="IPR046806">
    <property type="entry name" value="MrpA_C/MbhE"/>
</dbReference>
<dbReference type="EMBL" id="LS483400">
    <property type="protein sequence ID" value="SQG53421.1"/>
    <property type="molecule type" value="Genomic_DNA"/>
</dbReference>
<reference evidence="16 17" key="1">
    <citation type="submission" date="2018-06" db="EMBL/GenBank/DDBJ databases">
        <authorList>
            <consortium name="Pathogen Informatics"/>
            <person name="Doyle S."/>
        </authorList>
    </citation>
    <scope>NUCLEOTIDE SEQUENCE [LARGE SCALE GENOMIC DNA]</scope>
    <source>
        <strain evidence="16 17">NCTC7908</strain>
    </source>
</reference>
<dbReference type="Pfam" id="PF04039">
    <property type="entry name" value="MnhB"/>
    <property type="match status" value="1"/>
</dbReference>
<feature type="domain" description="NADH-Ubiquinone oxidoreductase (complex I) chain 5 N-terminal" evidence="12">
    <location>
        <begin position="102"/>
        <end position="145"/>
    </location>
</feature>
<evidence type="ECO:0000256" key="9">
    <source>
        <dbReference type="RuleBase" id="RU000320"/>
    </source>
</evidence>
<dbReference type="PANTHER" id="PTHR43373:SF1">
    <property type="entry name" value="NA(+)_H(+) ANTIPORTER SUBUNIT A"/>
    <property type="match status" value="1"/>
</dbReference>
<accession>A0ABD7MVK4</accession>
<feature type="transmembrane region" description="Helical" evidence="10">
    <location>
        <begin position="604"/>
        <end position="626"/>
    </location>
</feature>
<feature type="transmembrane region" description="Helical" evidence="10">
    <location>
        <begin position="494"/>
        <end position="516"/>
    </location>
</feature>
<keyword evidence="7" id="KW-0406">Ion transport</keyword>
<evidence type="ECO:0000313" key="16">
    <source>
        <dbReference type="EMBL" id="SQG53421.1"/>
    </source>
</evidence>
<proteinExistence type="predicted"/>
<dbReference type="PRINTS" id="PR01434">
    <property type="entry name" value="NADHDHGNASE5"/>
</dbReference>
<dbReference type="InterPro" id="IPR050616">
    <property type="entry name" value="CPA3_Na-H_Antiporter_A"/>
</dbReference>
<feature type="transmembrane region" description="Helical" evidence="10">
    <location>
        <begin position="336"/>
        <end position="355"/>
    </location>
</feature>